<keyword evidence="5" id="KW-1185">Reference proteome</keyword>
<evidence type="ECO:0000313" key="5">
    <source>
        <dbReference type="Proteomes" id="UP000708208"/>
    </source>
</evidence>
<feature type="region of interest" description="Disordered" evidence="1">
    <location>
        <begin position="300"/>
        <end position="336"/>
    </location>
</feature>
<keyword evidence="2" id="KW-1133">Transmembrane helix</keyword>
<keyword evidence="3" id="KW-0732">Signal</keyword>
<evidence type="ECO:0000256" key="2">
    <source>
        <dbReference type="SAM" id="Phobius"/>
    </source>
</evidence>
<feature type="chain" id="PRO_5035281003" evidence="3">
    <location>
        <begin position="31"/>
        <end position="361"/>
    </location>
</feature>
<feature type="compositionally biased region" description="Polar residues" evidence="1">
    <location>
        <begin position="302"/>
        <end position="314"/>
    </location>
</feature>
<feature type="signal peptide" evidence="3">
    <location>
        <begin position="1"/>
        <end position="30"/>
    </location>
</feature>
<protein>
    <submittedName>
        <fullName evidence="4">Uncharacterized protein</fullName>
    </submittedName>
</protein>
<accession>A0A8J2LQN3</accession>
<evidence type="ECO:0000256" key="3">
    <source>
        <dbReference type="SAM" id="SignalP"/>
    </source>
</evidence>
<gene>
    <name evidence="4" type="ORF">AFUS01_LOCUS46136</name>
</gene>
<evidence type="ECO:0000256" key="1">
    <source>
        <dbReference type="SAM" id="MobiDB-lite"/>
    </source>
</evidence>
<feature type="transmembrane region" description="Helical" evidence="2">
    <location>
        <begin position="259"/>
        <end position="284"/>
    </location>
</feature>
<dbReference type="Proteomes" id="UP000708208">
    <property type="component" value="Unassembled WGS sequence"/>
</dbReference>
<dbReference type="AlphaFoldDB" id="A0A8J2LQN3"/>
<keyword evidence="2" id="KW-0812">Transmembrane</keyword>
<dbReference type="EMBL" id="CAJVCH010571216">
    <property type="protein sequence ID" value="CAG7836949.1"/>
    <property type="molecule type" value="Genomic_DNA"/>
</dbReference>
<organism evidence="4 5">
    <name type="scientific">Allacma fusca</name>
    <dbReference type="NCBI Taxonomy" id="39272"/>
    <lineage>
        <taxon>Eukaryota</taxon>
        <taxon>Metazoa</taxon>
        <taxon>Ecdysozoa</taxon>
        <taxon>Arthropoda</taxon>
        <taxon>Hexapoda</taxon>
        <taxon>Collembola</taxon>
        <taxon>Symphypleona</taxon>
        <taxon>Sminthuridae</taxon>
        <taxon>Allacma</taxon>
    </lineage>
</organism>
<comment type="caution">
    <text evidence="4">The sequence shown here is derived from an EMBL/GenBank/DDBJ whole genome shotgun (WGS) entry which is preliminary data.</text>
</comment>
<keyword evidence="2" id="KW-0472">Membrane</keyword>
<sequence length="361" mass="40408">MTKQGNAGKFSRVIFINFLLIFVLTNQNEATNDPSDNRTAQEYVIGDELERLELNLYTNATTYSFRLSEGPFKFCEEARNEHSGVECHPKISLSLLKMQCDNSTTNSSSMNIYLPGDTKQRSICMNYTYLYSDMYEAMHKNLKEFKNITDSFRIEPVGKWSLEETKASILVSIHYELFNQNACPSSNYFDCSDNCKHNTVDNGGRKDDDQMYNPNNSICIPIDWICDKKPNCGLCGDADESESVCFWSEDGQSTGGFQYAVVVVSLVVSFMVTPVLVLVLLGRISVNLCKGLRRPEVPFPASNASRPSVASTISADEESFPTPHRRTDRSFSKDSLELPPSYLEVITSTNPSGAARPSNIP</sequence>
<evidence type="ECO:0000313" key="4">
    <source>
        <dbReference type="EMBL" id="CAG7836949.1"/>
    </source>
</evidence>
<reference evidence="4" key="1">
    <citation type="submission" date="2021-06" db="EMBL/GenBank/DDBJ databases">
        <authorList>
            <person name="Hodson N. C."/>
            <person name="Mongue J. A."/>
            <person name="Jaron S. K."/>
        </authorList>
    </citation>
    <scope>NUCLEOTIDE SEQUENCE</scope>
</reference>
<proteinExistence type="predicted"/>
<name>A0A8J2LQN3_9HEXA</name>